<evidence type="ECO:0000313" key="3">
    <source>
        <dbReference type="Proteomes" id="UP000721861"/>
    </source>
</evidence>
<gene>
    <name evidence="2" type="ORF">KEM09_10565</name>
</gene>
<feature type="domain" description="Organic solvent tolerance-like N-terminal" evidence="1">
    <location>
        <begin position="26"/>
        <end position="185"/>
    </location>
</feature>
<dbReference type="Pfam" id="PF13100">
    <property type="entry name" value="OstA_2"/>
    <property type="match status" value="1"/>
</dbReference>
<keyword evidence="3" id="KW-1185">Reference proteome</keyword>
<dbReference type="EMBL" id="JAGUCN010000011">
    <property type="protein sequence ID" value="MBS2211850.1"/>
    <property type="molecule type" value="Genomic_DNA"/>
</dbReference>
<evidence type="ECO:0000259" key="1">
    <source>
        <dbReference type="Pfam" id="PF13100"/>
    </source>
</evidence>
<dbReference type="RefSeq" id="WP_212228159.1">
    <property type="nucleotide sequence ID" value="NZ_JAGUCN010000011.1"/>
</dbReference>
<name>A0ABS5KA14_9BACT</name>
<proteinExistence type="predicted"/>
<dbReference type="Proteomes" id="UP000721861">
    <property type="component" value="Unassembled WGS sequence"/>
</dbReference>
<dbReference type="Gene3D" id="2.60.450.10">
    <property type="entry name" value="Lipopolysaccharide (LPS) transport protein A like domain"/>
    <property type="match status" value="2"/>
</dbReference>
<organism evidence="2 3">
    <name type="scientific">Carboxylicivirga mesophila</name>
    <dbReference type="NCBI Taxonomy" id="1166478"/>
    <lineage>
        <taxon>Bacteria</taxon>
        <taxon>Pseudomonadati</taxon>
        <taxon>Bacteroidota</taxon>
        <taxon>Bacteroidia</taxon>
        <taxon>Marinilabiliales</taxon>
        <taxon>Marinilabiliaceae</taxon>
        <taxon>Carboxylicivirga</taxon>
    </lineage>
</organism>
<comment type="caution">
    <text evidence="2">The sequence shown here is derived from an EMBL/GenBank/DDBJ whole genome shotgun (WGS) entry which is preliminary data.</text>
</comment>
<reference evidence="2 3" key="1">
    <citation type="journal article" date="2014" name="Int. J. Syst. Evol. Microbiol.">
        <title>Carboxylicivirga gen. nov. in the family Marinilabiliaceae with two novel species, Carboxylicivirga mesophila sp. nov. and Carboxylicivirga taeanensis sp. nov., and reclassification of Cytophaga fermentans as Saccharicrinis fermentans gen. nov., comb. nov.</title>
        <authorList>
            <person name="Yang S.H."/>
            <person name="Seo H.S."/>
            <person name="Woo J.H."/>
            <person name="Oh H.M."/>
            <person name="Jang H."/>
            <person name="Lee J.H."/>
            <person name="Kim S.J."/>
            <person name="Kwon K.K."/>
        </authorList>
    </citation>
    <scope>NUCLEOTIDE SEQUENCE [LARGE SCALE GENOMIC DNA]</scope>
    <source>
        <strain evidence="2 3">JCM 18290</strain>
    </source>
</reference>
<dbReference type="InterPro" id="IPR005653">
    <property type="entry name" value="OstA-like_N"/>
</dbReference>
<evidence type="ECO:0000313" key="2">
    <source>
        <dbReference type="EMBL" id="MBS2211850.1"/>
    </source>
</evidence>
<protein>
    <submittedName>
        <fullName evidence="2">Organic solvent tolerance protein OstA</fullName>
    </submittedName>
</protein>
<sequence length="531" mass="61139">MHQRITLTLLILSVASINQTLSAQTKAKVEILHANTGEQRANLGPNVQLLLGDVKLKHENTIMHCDSAYLHKHQDSTFIEAFHHIHIIQNDSIHLFGDKLTYNTVEGIARVRDNVKIEKQDITVLTEFLDYDRIKNFGYYFNGGEVLSGQNTLISDWGYYYPDVSEVHFKDSVVVHNPRYTIFSDTLKYHTVTEVATILGPTFIHSDNNLIYSENGHYDTMNDKAHLLKGENQSYVQGSENLLKGDTIYYDRQKGLGEAFSNFELHDTTNNLIITGDYGYYNELSEYALATKRAQLLQIYQNDTLFLHADTLQAIPLPQEESKLVKAYYNVKFFRTDMQGRCDSMVYDFRDSTNTFYNSPVIWAQENQMTAQTIKLYSRNNELYKAELINSAFIISPEVDSLLFNQIKGRNMVGHIKNNEIYRIDVDGNGQTVYYPKDEDIVIGVNRAESSNLSIFLSEKQITGIKLRTEPAGNLNPPYLLPAEDVRLQGFIWLEKIRPKSKLDIFKHVEMPRMDEYTKVYDDYQFGDTEN</sequence>
<accession>A0ABS5KA14</accession>